<dbReference type="CDD" id="cd00110">
    <property type="entry name" value="LamG"/>
    <property type="match status" value="3"/>
</dbReference>
<dbReference type="SUPFAM" id="SSF49899">
    <property type="entry name" value="Concanavalin A-like lectins/glucanases"/>
    <property type="match status" value="4"/>
</dbReference>
<feature type="compositionally biased region" description="Gly residues" evidence="1">
    <location>
        <begin position="98"/>
        <end position="108"/>
    </location>
</feature>
<dbReference type="EMBL" id="FOAZ01000052">
    <property type="protein sequence ID" value="SEM75185.1"/>
    <property type="molecule type" value="Genomic_DNA"/>
</dbReference>
<dbReference type="NCBIfam" id="TIGR01643">
    <property type="entry name" value="YD_repeat_2x"/>
    <property type="match status" value="3"/>
</dbReference>
<dbReference type="Gene3D" id="2.60.120.200">
    <property type="match status" value="4"/>
</dbReference>
<accession>A0A1H8AWZ2</accession>
<proteinExistence type="predicted"/>
<dbReference type="InterPro" id="IPR031325">
    <property type="entry name" value="RHS_repeat"/>
</dbReference>
<feature type="region of interest" description="Disordered" evidence="1">
    <location>
        <begin position="1"/>
        <end position="37"/>
    </location>
</feature>
<dbReference type="PANTHER" id="PTHR32305:SF15">
    <property type="entry name" value="PROTEIN RHSA-RELATED"/>
    <property type="match status" value="1"/>
</dbReference>
<dbReference type="PANTHER" id="PTHR32305">
    <property type="match status" value="1"/>
</dbReference>
<dbReference type="eggNOG" id="COG3209">
    <property type="taxonomic scope" value="Bacteria"/>
</dbReference>
<dbReference type="SMART" id="SM00282">
    <property type="entry name" value="LamG"/>
    <property type="match status" value="3"/>
</dbReference>
<dbReference type="STRING" id="235985.SAMN05414137_15213"/>
<dbReference type="Pfam" id="PF05593">
    <property type="entry name" value="RHS_repeat"/>
    <property type="match status" value="3"/>
</dbReference>
<gene>
    <name evidence="3" type="ORF">SAMN05414137_15213</name>
</gene>
<feature type="compositionally biased region" description="Low complexity" evidence="1">
    <location>
        <begin position="2196"/>
        <end position="2215"/>
    </location>
</feature>
<dbReference type="InterPro" id="IPR001791">
    <property type="entry name" value="Laminin_G"/>
</dbReference>
<evidence type="ECO:0000313" key="3">
    <source>
        <dbReference type="EMBL" id="SEM75185.1"/>
    </source>
</evidence>
<dbReference type="eggNOG" id="COG3271">
    <property type="taxonomic scope" value="Bacteria"/>
</dbReference>
<dbReference type="InterPro" id="IPR006530">
    <property type="entry name" value="YD"/>
</dbReference>
<organism evidence="3 4">
    <name type="scientific">Streptacidiphilus jiangxiensis</name>
    <dbReference type="NCBI Taxonomy" id="235985"/>
    <lineage>
        <taxon>Bacteria</taxon>
        <taxon>Bacillati</taxon>
        <taxon>Actinomycetota</taxon>
        <taxon>Actinomycetes</taxon>
        <taxon>Kitasatosporales</taxon>
        <taxon>Streptomycetaceae</taxon>
        <taxon>Streptacidiphilus</taxon>
    </lineage>
</organism>
<dbReference type="InterPro" id="IPR013320">
    <property type="entry name" value="ConA-like_dom_sf"/>
</dbReference>
<feature type="region of interest" description="Disordered" evidence="1">
    <location>
        <begin position="2177"/>
        <end position="2234"/>
    </location>
</feature>
<feature type="domain" description="Laminin G" evidence="2">
    <location>
        <begin position="1716"/>
        <end position="1902"/>
    </location>
</feature>
<dbReference type="Pfam" id="PF13385">
    <property type="entry name" value="Laminin_G_3"/>
    <property type="match status" value="4"/>
</dbReference>
<evidence type="ECO:0000259" key="2">
    <source>
        <dbReference type="PROSITE" id="PS50025"/>
    </source>
</evidence>
<protein>
    <submittedName>
        <fullName evidence="3">YD repeat-containing protein</fullName>
    </submittedName>
</protein>
<dbReference type="Gene3D" id="2.180.10.10">
    <property type="entry name" value="RHS repeat-associated core"/>
    <property type="match status" value="2"/>
</dbReference>
<feature type="region of interest" description="Disordered" evidence="1">
    <location>
        <begin position="2832"/>
        <end position="2851"/>
    </location>
</feature>
<evidence type="ECO:0000313" key="4">
    <source>
        <dbReference type="Proteomes" id="UP000183015"/>
    </source>
</evidence>
<dbReference type="InterPro" id="IPR050708">
    <property type="entry name" value="T6SS_VgrG/RHS"/>
</dbReference>
<dbReference type="PROSITE" id="PS50025">
    <property type="entry name" value="LAM_G_DOMAIN"/>
    <property type="match status" value="2"/>
</dbReference>
<keyword evidence="4" id="KW-1185">Reference proteome</keyword>
<feature type="non-terminal residue" evidence="3">
    <location>
        <position position="2903"/>
    </location>
</feature>
<evidence type="ECO:0000256" key="1">
    <source>
        <dbReference type="SAM" id="MobiDB-lite"/>
    </source>
</evidence>
<name>A0A1H8AWZ2_STRJI</name>
<sequence>MSRSLSSQISTGLRRALQRASAPRASVGTPLGGKVRRPGRLATWTATVAVLVTLSTQPAEAFAAAHAGTAGSPVTPQQLSEALGNLKHQVSAADTSTGGAGTGKGHQPGKGELPGSPGLKGLGAPHLSGAGPAAQTGSHTQPPADLRDRQLTAAGKHPAVKAAPDATSATGIPGPAASGTEITSLRTATTSVFQNPDGTRTMRVYSRPVHFRKSDGTWGNIDTRLVQDSSGRWIAKSGDLGTSFAETATDPALVSWALDPSHQLSYSLQGAGAVTAQAKGNTITYPGALPSTDVVYDALATSIKETLVLHDANAPTSFTFPLNTTGLTAAMDQNGNVVFTDASGKADLVIPRGFMRDSTHHGDGQVSNGVTYQLTTLGGQQALKVSLDSVWLHDPSRVFPVKVDPTSTGDTKGQTTTSTFVESPYNTHYNTDPSLKVGTYDSGGHQATSYIEFPSIGTSSLQNQYIEKVTLYADAIDGSQCATPTEVDVRQIVGSWDPTQVTLASQVPLGSKIGNDTFAESNQNGCTSGTAWIPFDLGDNASADGTKMVENWVHGGSNYGVALTADLSDSNAWKIFDSASTSYPPYLSVTYSSYGADYSTPTSYTPPTATSTGSQSVTITNRGTSSWTSTNMKLKARFYDAKWNEISISAPMTAIPSTVAPNGSVTMTGTIPAMQPGTSYQMCWDLYINGTDSLYSNYGVPFQNCTWMAAANIPPQIDATEPLNNTTVTSLTPELFATGHDPDNYPGTGLTYDFQLRSFSGTELVDSNWQSGRNWVIPRGYLAWNGTYEWTVAVNDGKDQSAYSSPAAFTVQIQQPSMTSNLAQGSSDGRPFDPQVGNYTTFATDANVKVVGPALQVTRTYNSLDPRYSGMFGAGWSSLYDMRVNPDYSTAGDGGVVLTNAQGRQERFGRNTFALAGAASVGDVTGDGADDIVAVDDSTGDLYLYPGPDYSAATRIGIAHNWTSGGELNPKLPSGNWSTLTNLTGGQVDGNGHGDLIGVDPSDGSLWEFTGKATGVSQQPCSGAVCAHIIMPWQSNGPFSSYAPAEIGTGGWNGMTDLTVTPPLSGDGKKDLLAVEKSTGILWAYPFNSDGTIGSRVEVGTGGWNGMRELTGGTFNGAPGLMTIDPNNNLKLYPAKGTGTLGTGVWNTTSIEGPGWATYQGLAAVNGISGDTNTDFVATDMSAGVQYLYHSTGGYAGGGKTTTGMDLYTSPQGEAQDLYPQTDGSWVLRDSTGTTYTFVQGAPIRHTWGPIQQNQEWLLSSIKDKNGNTQNLTWTNNSLATVTDTASGRALHFTWDSTGSHVTQIATDATDSGQPALTWTYTYGNSANPNELTQVCAPPTGTNTSPSCTNYTYTDSTTGGTPGNHYRTAVMDAGPKSYWRLGDKLQSTSVADEVLANEGADNGTPTGVDLGESPGTPALLTGAPTTVAGFNGTSSQISLPDDTVKTSYLSVGMWFKTTTKGGVLFSYQADSLAKATTSNAYTPALYIGASGKLYGQFFGTGASIAPMSTSASVADGNWHFVVLAAAGNQQQLWLDGSQAASLTAQVQPIVESKTYVGAGFLGGLWPDQPHTTGNTGYATYFNGQIGEVATYEHALGATAIVSQYESAAHPASELTGIQLPSGKSKLAVTYDAVNDRASKITDSNGGNWTLHVPTASGSVQAYRTAVKGSTPSGYWTLSDWNGTQAANQQYSARPTPNNGTYSNVTLGATGALAGETSATFDGTDSWAELPATNVPQVGPDTISLYFDTSQPGVLFSYQSFPIGAAHASGGTDQWNPALYVGTDGKLHAELWNGKVDPLATTGTVTDAKWHSVVLTATSTNSQTLYLDGTSVGTLSGTISANGTGHVFVGAGASDGWPSATNDPDGHFNGQISNVAVYPFGLNSTQVSNLATAAASVTGLITCHATIGCSSNPHTMYDSAVLGLHPTGYWPFDDDSGNIATELVSAAAAEQNRGTYSGTTRGTSTGLWASGSTQTTTFDGTSSYVQLPRTIAPKWSPASVEVWFNTNSPGVIYSYQVPQIGTSGGAYNPALYVGTDDKLHGEFWNGSSTGAMSSTQTVTGNGWHLAALVANGNTQQLYLDGQPTGAPLTGTVQYNGNSYAYLGAGHDSGWPSAPTDADGHFNGSLADFSTYNYGLSATTILGDYQAATTADNGTGATADEAYRTRIVADGAADYWRLDDPASSPYAQDELGTSLPDPYSGTYTSTTLGSPGPSGTPDASAAGFDGSTSSLQLPDTAAPITGPASIELWFKTSTSGVLYSYQTNPLGTATTSSDDWNPALYIGSDGKLRGQFWTGATANTATSTSTVTDNNWHQAVLTATGSTQHLYLDGVSQATINAGPVQFNGDAGVYIGAGTVTGWPGAPTTDSTGTNHFHGTIAEVSYYPAALDATTVTSHYQAMGNAASPSAVITATVTDPGSNTLTYKYDATGEEIAKSDAYGNTTSYTYDTAGNLHTVTDPDGHATTYGHDARGNTVSTTTCRTAGNCQTSYATYYLDTTNALDPANDQQLIYADARSSSSTDTTYQTDYGYDSAGNLTSIRRPDLFSSNNTYTAGTEAAVGGGTEPPGLIKTSSTFDANTTTSYAYNSKGDLISITNPAGLVTSYSYDDLGRIKTKTVSCTDCSTGAQATTTTFTWDGEGNPLTQTDPAISDPVNGTITHQRVTTDAYDPDGDRTSETVSDVAGNDKARTTTWAYTNSTNDLVTSTTDPAGSTTKYGYDAYGNRTSSTDPSGTSYSYSYSPMGQLQQTAITNFTGNPNSPVSAHLQIVDSRAYDPAGRLATDTDGMGRTTHTYYYDDNLVSEVDLDSFHDFNPQTKALTGTTRNIVEQTNTYDAAGNLTQSTTGGGKTTVTNTYDTDGRVTSGTLDPAGLNRTTSYTYDNDNHLLSTVITGGGQTRETDNTYDSLGD</sequence>
<reference evidence="4" key="1">
    <citation type="submission" date="2016-10" db="EMBL/GenBank/DDBJ databases">
        <authorList>
            <person name="Varghese N."/>
        </authorList>
    </citation>
    <scope>NUCLEOTIDE SEQUENCE [LARGE SCALE GENOMIC DNA]</scope>
    <source>
        <strain evidence="4">DSM 45096 / BCRC 16803 / CGMCC 4.1857 / CIP 109030 / JCM 12277 / KCTC 19219 / NBRC 100920 / 33214</strain>
    </source>
</reference>
<feature type="compositionally biased region" description="Polar residues" evidence="1">
    <location>
        <begin position="1"/>
        <end position="11"/>
    </location>
</feature>
<feature type="region of interest" description="Disordered" evidence="1">
    <location>
        <begin position="85"/>
        <end position="179"/>
    </location>
</feature>
<dbReference type="Proteomes" id="UP000183015">
    <property type="component" value="Unassembled WGS sequence"/>
</dbReference>
<dbReference type="InterPro" id="IPR045351">
    <property type="entry name" value="DUF6531"/>
</dbReference>
<feature type="domain" description="Laminin G" evidence="2">
    <location>
        <begin position="1426"/>
        <end position="1611"/>
    </location>
</feature>
<dbReference type="Pfam" id="PF20148">
    <property type="entry name" value="DUF6531"/>
    <property type="match status" value="1"/>
</dbReference>